<dbReference type="CDD" id="cd00586">
    <property type="entry name" value="4HBT"/>
    <property type="match status" value="1"/>
</dbReference>
<keyword evidence="2" id="KW-1185">Reference proteome</keyword>
<dbReference type="Gene3D" id="3.10.129.10">
    <property type="entry name" value="Hotdog Thioesterase"/>
    <property type="match status" value="1"/>
</dbReference>
<dbReference type="InterPro" id="IPR029069">
    <property type="entry name" value="HotDog_dom_sf"/>
</dbReference>
<evidence type="ECO:0000313" key="2">
    <source>
        <dbReference type="Proteomes" id="UP000263993"/>
    </source>
</evidence>
<dbReference type="OrthoDB" id="7204167at2"/>
<dbReference type="Pfam" id="PF13279">
    <property type="entry name" value="4HBT_2"/>
    <property type="match status" value="1"/>
</dbReference>
<dbReference type="AlphaFoldDB" id="A0A371B6Y2"/>
<protein>
    <submittedName>
        <fullName evidence="1">Acyl-CoA thioesterase</fullName>
    </submittedName>
</protein>
<dbReference type="Proteomes" id="UP000263993">
    <property type="component" value="Unassembled WGS sequence"/>
</dbReference>
<accession>A0A371B6Y2</accession>
<name>A0A371B6Y2_9BRAD</name>
<dbReference type="RefSeq" id="WP_115515289.1">
    <property type="nucleotide sequence ID" value="NZ_QRGO01000001.1"/>
</dbReference>
<comment type="caution">
    <text evidence="1">The sequence shown here is derived from an EMBL/GenBank/DDBJ whole genome shotgun (WGS) entry which is preliminary data.</text>
</comment>
<reference evidence="2" key="1">
    <citation type="submission" date="2018-08" db="EMBL/GenBank/DDBJ databases">
        <authorList>
            <person name="Kim S.-J."/>
            <person name="Jung G.-Y."/>
        </authorList>
    </citation>
    <scope>NUCLEOTIDE SEQUENCE [LARGE SCALE GENOMIC DNA]</scope>
    <source>
        <strain evidence="2">GY_H</strain>
    </source>
</reference>
<evidence type="ECO:0000313" key="1">
    <source>
        <dbReference type="EMBL" id="RDV03262.1"/>
    </source>
</evidence>
<dbReference type="EMBL" id="QRGO01000001">
    <property type="protein sequence ID" value="RDV03262.1"/>
    <property type="molecule type" value="Genomic_DNA"/>
</dbReference>
<proteinExistence type="predicted"/>
<gene>
    <name evidence="1" type="ORF">DXH78_00840</name>
</gene>
<dbReference type="SUPFAM" id="SSF54637">
    <property type="entry name" value="Thioesterase/thiol ester dehydrase-isomerase"/>
    <property type="match status" value="1"/>
</dbReference>
<sequence>MLVFPRELRFGDCDPSGIAYFPSYLNILNGVVEDFWREIGFAWPKLIGELGIGTPTAHISCDFSRPSFFGEALTFKIAVRRVGNKSLHLEHGVFGLDGLRWKAAQVIVATSTENHKSVAWPDDIRLALERRVTAEPFELDPKEAMVRAGRA</sequence>
<organism evidence="1 2">
    <name type="scientific">Undibacter mobilis</name>
    <dbReference type="NCBI Taxonomy" id="2292256"/>
    <lineage>
        <taxon>Bacteria</taxon>
        <taxon>Pseudomonadati</taxon>
        <taxon>Pseudomonadota</taxon>
        <taxon>Alphaproteobacteria</taxon>
        <taxon>Hyphomicrobiales</taxon>
        <taxon>Nitrobacteraceae</taxon>
        <taxon>Undibacter</taxon>
    </lineage>
</organism>